<accession>A0A0N5B1H2</accession>
<sequence length="70" mass="7749">MGRRSEIEPSLRLLLADKQLSCPRNVLFSLRISNDNFIADVLYEKIVGVCIDQSFSGCFPNANGILSGFV</sequence>
<evidence type="ECO:0000313" key="1">
    <source>
        <dbReference type="Proteomes" id="UP000046393"/>
    </source>
</evidence>
<dbReference type="WBParaSite" id="SMUV_0001113801-mRNA-1">
    <property type="protein sequence ID" value="SMUV_0001113801-mRNA-1"/>
    <property type="gene ID" value="SMUV_0001113801"/>
</dbReference>
<evidence type="ECO:0000313" key="2">
    <source>
        <dbReference type="WBParaSite" id="SMUV_0001113801-mRNA-1"/>
    </source>
</evidence>
<protein>
    <submittedName>
        <fullName evidence="2">Uncharacterized protein</fullName>
    </submittedName>
</protein>
<organism evidence="1 2">
    <name type="scientific">Syphacia muris</name>
    <dbReference type="NCBI Taxonomy" id="451379"/>
    <lineage>
        <taxon>Eukaryota</taxon>
        <taxon>Metazoa</taxon>
        <taxon>Ecdysozoa</taxon>
        <taxon>Nematoda</taxon>
        <taxon>Chromadorea</taxon>
        <taxon>Rhabditida</taxon>
        <taxon>Spirurina</taxon>
        <taxon>Oxyuridomorpha</taxon>
        <taxon>Oxyuroidea</taxon>
        <taxon>Oxyuridae</taxon>
        <taxon>Syphacia</taxon>
    </lineage>
</organism>
<reference evidence="2" key="1">
    <citation type="submission" date="2017-02" db="UniProtKB">
        <authorList>
            <consortium name="WormBaseParasite"/>
        </authorList>
    </citation>
    <scope>IDENTIFICATION</scope>
</reference>
<name>A0A0N5B1H2_9BILA</name>
<keyword evidence="1" id="KW-1185">Reference proteome</keyword>
<dbReference type="AlphaFoldDB" id="A0A0N5B1H2"/>
<dbReference type="Proteomes" id="UP000046393">
    <property type="component" value="Unplaced"/>
</dbReference>
<proteinExistence type="predicted"/>